<evidence type="ECO:0000256" key="4">
    <source>
        <dbReference type="ARBA" id="ARBA00022475"/>
    </source>
</evidence>
<organism evidence="10 11">
    <name type="scientific">Methylobacterium oryzae CBMB20</name>
    <dbReference type="NCBI Taxonomy" id="693986"/>
    <lineage>
        <taxon>Bacteria</taxon>
        <taxon>Pseudomonadati</taxon>
        <taxon>Pseudomonadota</taxon>
        <taxon>Alphaproteobacteria</taxon>
        <taxon>Hyphomicrobiales</taxon>
        <taxon>Methylobacteriaceae</taxon>
        <taxon>Methylobacterium</taxon>
    </lineage>
</organism>
<dbReference type="AlphaFoldDB" id="A0A089P0M8"/>
<keyword evidence="4" id="KW-1003">Cell membrane</keyword>
<reference evidence="10 11" key="1">
    <citation type="journal article" date="2014" name="PLoS ONE">
        <title>Genome Information of Methylobacterium oryzae, a Plant-Probiotic Methylotroph in the Phyllosphere.</title>
        <authorList>
            <person name="Kwak M.J."/>
            <person name="Jeong H."/>
            <person name="Madhaiyan M."/>
            <person name="Lee Y."/>
            <person name="Sa T.M."/>
            <person name="Oh T.K."/>
            <person name="Kim J.F."/>
        </authorList>
    </citation>
    <scope>NUCLEOTIDE SEQUENCE [LARGE SCALE GENOMIC DNA]</scope>
    <source>
        <strain evidence="10 11">CBMB20</strain>
    </source>
</reference>
<evidence type="ECO:0000256" key="8">
    <source>
        <dbReference type="RuleBase" id="RU363032"/>
    </source>
</evidence>
<feature type="transmembrane region" description="Helical" evidence="8">
    <location>
        <begin position="13"/>
        <end position="41"/>
    </location>
</feature>
<evidence type="ECO:0000256" key="7">
    <source>
        <dbReference type="ARBA" id="ARBA00023136"/>
    </source>
</evidence>
<evidence type="ECO:0000313" key="11">
    <source>
        <dbReference type="Proteomes" id="UP000029492"/>
    </source>
</evidence>
<evidence type="ECO:0000256" key="1">
    <source>
        <dbReference type="ARBA" id="ARBA00004429"/>
    </source>
</evidence>
<dbReference type="CDD" id="cd06261">
    <property type="entry name" value="TM_PBP2"/>
    <property type="match status" value="1"/>
</dbReference>
<evidence type="ECO:0000256" key="5">
    <source>
        <dbReference type="ARBA" id="ARBA00022692"/>
    </source>
</evidence>
<keyword evidence="7 8" id="KW-0472">Membrane</keyword>
<dbReference type="PANTHER" id="PTHR30614">
    <property type="entry name" value="MEMBRANE COMPONENT OF AMINO ACID ABC TRANSPORTER"/>
    <property type="match status" value="1"/>
</dbReference>
<evidence type="ECO:0000313" key="10">
    <source>
        <dbReference type="EMBL" id="AIQ93222.1"/>
    </source>
</evidence>
<dbReference type="NCBIfam" id="TIGR01726">
    <property type="entry name" value="HEQRo_perm_3TM"/>
    <property type="match status" value="1"/>
</dbReference>
<keyword evidence="6 8" id="KW-1133">Transmembrane helix</keyword>
<dbReference type="Pfam" id="PF00528">
    <property type="entry name" value="BPD_transp_1"/>
    <property type="match status" value="1"/>
</dbReference>
<feature type="domain" description="ABC transmembrane type-1" evidence="9">
    <location>
        <begin position="18"/>
        <end position="206"/>
    </location>
</feature>
<dbReference type="KEGG" id="mor:MOC_5467"/>
<dbReference type="PANTHER" id="PTHR30614:SF35">
    <property type="entry name" value="ABC TRANSPORTER PERMEASE PROTEIN"/>
    <property type="match status" value="1"/>
</dbReference>
<dbReference type="HOGENOM" id="CLU_019602_1_0_5"/>
<dbReference type="InterPro" id="IPR035906">
    <property type="entry name" value="MetI-like_sf"/>
</dbReference>
<evidence type="ECO:0000259" key="9">
    <source>
        <dbReference type="PROSITE" id="PS50928"/>
    </source>
</evidence>
<evidence type="ECO:0000256" key="2">
    <source>
        <dbReference type="ARBA" id="ARBA00010072"/>
    </source>
</evidence>
<dbReference type="Proteomes" id="UP000029492">
    <property type="component" value="Chromosome"/>
</dbReference>
<evidence type="ECO:0000256" key="6">
    <source>
        <dbReference type="ARBA" id="ARBA00022989"/>
    </source>
</evidence>
<name>A0A089P0M8_9HYPH</name>
<dbReference type="Gene3D" id="1.10.3720.10">
    <property type="entry name" value="MetI-like"/>
    <property type="match status" value="1"/>
</dbReference>
<dbReference type="PROSITE" id="PS50928">
    <property type="entry name" value="ABC_TM1"/>
    <property type="match status" value="1"/>
</dbReference>
<feature type="transmembrane region" description="Helical" evidence="8">
    <location>
        <begin position="188"/>
        <end position="206"/>
    </location>
</feature>
<accession>A0A089P0M8</accession>
<dbReference type="GO" id="GO:0043190">
    <property type="term" value="C:ATP-binding cassette (ABC) transporter complex"/>
    <property type="evidence" value="ECO:0007669"/>
    <property type="project" value="InterPro"/>
</dbReference>
<keyword evidence="11" id="KW-1185">Reference proteome</keyword>
<comment type="similarity">
    <text evidence="2">Belongs to the binding-protein-dependent transport system permease family. HisMQ subfamily.</text>
</comment>
<proteinExistence type="inferred from homology"/>
<keyword evidence="3 8" id="KW-0813">Transport</keyword>
<keyword evidence="5 8" id="KW-0812">Transmembrane</keyword>
<dbReference type="RefSeq" id="WP_043759967.1">
    <property type="nucleotide sequence ID" value="NZ_CP003811.1"/>
</dbReference>
<dbReference type="STRING" id="693986.MOC_5467"/>
<feature type="transmembrane region" description="Helical" evidence="8">
    <location>
        <begin position="160"/>
        <end position="182"/>
    </location>
</feature>
<dbReference type="InterPro" id="IPR043429">
    <property type="entry name" value="ArtM/GltK/GlnP/TcyL/YhdX-like"/>
</dbReference>
<evidence type="ECO:0000256" key="3">
    <source>
        <dbReference type="ARBA" id="ARBA00022448"/>
    </source>
</evidence>
<feature type="transmembrane region" description="Helical" evidence="8">
    <location>
        <begin position="86"/>
        <end position="103"/>
    </location>
</feature>
<dbReference type="eggNOG" id="COG0765">
    <property type="taxonomic scope" value="Bacteria"/>
</dbReference>
<gene>
    <name evidence="10" type="ORF">MOC_5467</name>
</gene>
<comment type="subcellular location">
    <subcellularLocation>
        <location evidence="1">Cell inner membrane</location>
        <topology evidence="1">Multi-pass membrane protein</topology>
    </subcellularLocation>
    <subcellularLocation>
        <location evidence="8">Cell membrane</location>
        <topology evidence="8">Multi-pass membrane protein</topology>
    </subcellularLocation>
</comment>
<sequence>MNGLLVVWESRDVFLWGAANTLSLVLGCLLLSIPIGILGAVVLTEAPDPLRRLFAEAVDLLRCVPFLLLAYVVYYGLPELGLRLDPWWAGLMSLTVYTTAYLAEIFRAAFRAVAPDNIEAAHAFGLSRSLIYRRIILPQVAITAAPVIGNQVITTIRDSALLMIITVQELTFAANFVSANHFTPFEPFAAAVGLYLLMSFVIEAGVRRMERVRKLRYG</sequence>
<dbReference type="GO" id="GO:0022857">
    <property type="term" value="F:transmembrane transporter activity"/>
    <property type="evidence" value="ECO:0007669"/>
    <property type="project" value="InterPro"/>
</dbReference>
<dbReference type="InterPro" id="IPR010065">
    <property type="entry name" value="AA_ABC_transptr_permease_3TM"/>
</dbReference>
<dbReference type="GO" id="GO:0006865">
    <property type="term" value="P:amino acid transport"/>
    <property type="evidence" value="ECO:0007669"/>
    <property type="project" value="TreeGrafter"/>
</dbReference>
<feature type="transmembrane region" description="Helical" evidence="8">
    <location>
        <begin position="53"/>
        <end position="74"/>
    </location>
</feature>
<dbReference type="InterPro" id="IPR000515">
    <property type="entry name" value="MetI-like"/>
</dbReference>
<protein>
    <submittedName>
        <fullName evidence="10">ABC polar amino acid transporter inner membrane protein</fullName>
    </submittedName>
</protein>
<dbReference type="SUPFAM" id="SSF161098">
    <property type="entry name" value="MetI-like"/>
    <property type="match status" value="1"/>
</dbReference>
<dbReference type="EMBL" id="CP003811">
    <property type="protein sequence ID" value="AIQ93222.1"/>
    <property type="molecule type" value="Genomic_DNA"/>
</dbReference>